<dbReference type="PROSITE" id="PS50142">
    <property type="entry name" value="RNASE_3_2"/>
    <property type="match status" value="2"/>
</dbReference>
<dbReference type="SMART" id="SM00535">
    <property type="entry name" value="RIBOc"/>
    <property type="match status" value="2"/>
</dbReference>
<organism evidence="13 14">
    <name type="scientific">Digitaria exilis</name>
    <dbReference type="NCBI Taxonomy" id="1010633"/>
    <lineage>
        <taxon>Eukaryota</taxon>
        <taxon>Viridiplantae</taxon>
        <taxon>Streptophyta</taxon>
        <taxon>Embryophyta</taxon>
        <taxon>Tracheophyta</taxon>
        <taxon>Spermatophyta</taxon>
        <taxon>Magnoliopsida</taxon>
        <taxon>Liliopsida</taxon>
        <taxon>Poales</taxon>
        <taxon>Poaceae</taxon>
        <taxon>PACMAD clade</taxon>
        <taxon>Panicoideae</taxon>
        <taxon>Panicodae</taxon>
        <taxon>Paniceae</taxon>
        <taxon>Anthephorinae</taxon>
        <taxon>Digitaria</taxon>
    </lineage>
</organism>
<keyword evidence="5" id="KW-0255">Endonuclease</keyword>
<keyword evidence="14" id="KW-1185">Reference proteome</keyword>
<protein>
    <submittedName>
        <fullName evidence="13">Uncharacterized protein</fullName>
    </submittedName>
</protein>
<dbReference type="SUPFAM" id="SSF54768">
    <property type="entry name" value="dsRNA-binding domain-like"/>
    <property type="match status" value="1"/>
</dbReference>
<evidence type="ECO:0000256" key="9">
    <source>
        <dbReference type="ARBA" id="ARBA00023211"/>
    </source>
</evidence>
<dbReference type="InterPro" id="IPR014720">
    <property type="entry name" value="dsRBD_dom"/>
</dbReference>
<dbReference type="GO" id="GO:0003723">
    <property type="term" value="F:RNA binding"/>
    <property type="evidence" value="ECO:0007669"/>
    <property type="project" value="UniProtKB-UniRule"/>
</dbReference>
<dbReference type="SUPFAM" id="SSF69065">
    <property type="entry name" value="RNase III domain-like"/>
    <property type="match status" value="2"/>
</dbReference>
<dbReference type="PANTHER" id="PTHR14950:SF48">
    <property type="entry name" value="ENDORIBONUCLEASE DICER HOMOLOG 2"/>
    <property type="match status" value="1"/>
</dbReference>
<feature type="domain" description="DRBM" evidence="11">
    <location>
        <begin position="667"/>
        <end position="736"/>
    </location>
</feature>
<evidence type="ECO:0000256" key="10">
    <source>
        <dbReference type="PROSITE-ProRule" id="PRU00266"/>
    </source>
</evidence>
<keyword evidence="4" id="KW-0479">Metal-binding</keyword>
<evidence type="ECO:0000256" key="5">
    <source>
        <dbReference type="ARBA" id="ARBA00022759"/>
    </source>
</evidence>
<evidence type="ECO:0000259" key="12">
    <source>
        <dbReference type="PROSITE" id="PS50142"/>
    </source>
</evidence>
<dbReference type="CDD" id="cd00593">
    <property type="entry name" value="RIBOc"/>
    <property type="match status" value="2"/>
</dbReference>
<dbReference type="Pfam" id="PF00636">
    <property type="entry name" value="Ribonuclease_3"/>
    <property type="match status" value="2"/>
</dbReference>
<dbReference type="InterPro" id="IPR000999">
    <property type="entry name" value="RNase_III_dom"/>
</dbReference>
<keyword evidence="8 10" id="KW-0694">RNA-binding</keyword>
<evidence type="ECO:0000313" key="13">
    <source>
        <dbReference type="EMBL" id="KAF8681965.1"/>
    </source>
</evidence>
<dbReference type="FunFam" id="1.10.1520.10:FF:000004">
    <property type="entry name" value="Endoribonuclease dicer-like 1"/>
    <property type="match status" value="1"/>
</dbReference>
<evidence type="ECO:0000256" key="4">
    <source>
        <dbReference type="ARBA" id="ARBA00022723"/>
    </source>
</evidence>
<dbReference type="AlphaFoldDB" id="A0A835B6E8"/>
<dbReference type="SMART" id="SM00358">
    <property type="entry name" value="DSRM"/>
    <property type="match status" value="1"/>
</dbReference>
<name>A0A835B6E8_9POAL</name>
<dbReference type="PANTHER" id="PTHR14950">
    <property type="entry name" value="DICER-RELATED"/>
    <property type="match status" value="1"/>
</dbReference>
<dbReference type="InterPro" id="IPR036389">
    <property type="entry name" value="RNase_III_sf"/>
</dbReference>
<dbReference type="GO" id="GO:0046872">
    <property type="term" value="F:metal ion binding"/>
    <property type="evidence" value="ECO:0007669"/>
    <property type="project" value="UniProtKB-KW"/>
</dbReference>
<dbReference type="PROSITE" id="PS00517">
    <property type="entry name" value="RNASE_3_1"/>
    <property type="match status" value="1"/>
</dbReference>
<feature type="domain" description="RNase III" evidence="12">
    <location>
        <begin position="307"/>
        <end position="461"/>
    </location>
</feature>
<comment type="caution">
    <text evidence="13">The sequence shown here is derived from an EMBL/GenBank/DDBJ whole genome shotgun (WGS) entry which is preliminary data.</text>
</comment>
<evidence type="ECO:0000256" key="3">
    <source>
        <dbReference type="ARBA" id="ARBA00022722"/>
    </source>
</evidence>
<keyword evidence="3" id="KW-0540">Nuclease</keyword>
<keyword evidence="7" id="KW-0460">Magnesium</keyword>
<dbReference type="OrthoDB" id="6513042at2759"/>
<dbReference type="GO" id="GO:0030422">
    <property type="term" value="P:siRNA processing"/>
    <property type="evidence" value="ECO:0007669"/>
    <property type="project" value="TreeGrafter"/>
</dbReference>
<proteinExistence type="predicted"/>
<evidence type="ECO:0000256" key="2">
    <source>
        <dbReference type="ARBA" id="ARBA00001946"/>
    </source>
</evidence>
<dbReference type="EMBL" id="JACEFO010002109">
    <property type="protein sequence ID" value="KAF8681965.1"/>
    <property type="molecule type" value="Genomic_DNA"/>
</dbReference>
<dbReference type="Gene3D" id="3.30.160.20">
    <property type="match status" value="1"/>
</dbReference>
<evidence type="ECO:0000256" key="6">
    <source>
        <dbReference type="ARBA" id="ARBA00022801"/>
    </source>
</evidence>
<reference evidence="13" key="1">
    <citation type="submission" date="2020-07" db="EMBL/GenBank/DDBJ databases">
        <title>Genome sequence and genetic diversity analysis of an under-domesticated orphan crop, white fonio (Digitaria exilis).</title>
        <authorList>
            <person name="Bennetzen J.L."/>
            <person name="Chen S."/>
            <person name="Ma X."/>
            <person name="Wang X."/>
            <person name="Yssel A.E.J."/>
            <person name="Chaluvadi S.R."/>
            <person name="Johnson M."/>
            <person name="Gangashetty P."/>
            <person name="Hamidou F."/>
            <person name="Sanogo M.D."/>
            <person name="Zwaenepoel A."/>
            <person name="Wallace J."/>
            <person name="Van De Peer Y."/>
            <person name="Van Deynze A."/>
        </authorList>
    </citation>
    <scope>NUCLEOTIDE SEQUENCE</scope>
    <source>
        <tissue evidence="13">Leaves</tissue>
    </source>
</reference>
<evidence type="ECO:0000256" key="1">
    <source>
        <dbReference type="ARBA" id="ARBA00001936"/>
    </source>
</evidence>
<dbReference type="GO" id="GO:0005634">
    <property type="term" value="C:nucleus"/>
    <property type="evidence" value="ECO:0007669"/>
    <property type="project" value="TreeGrafter"/>
</dbReference>
<dbReference type="Pfam" id="PF00035">
    <property type="entry name" value="dsrm"/>
    <property type="match status" value="1"/>
</dbReference>
<evidence type="ECO:0000256" key="7">
    <source>
        <dbReference type="ARBA" id="ARBA00022842"/>
    </source>
</evidence>
<comment type="cofactor">
    <cofactor evidence="2">
        <name>Mg(2+)</name>
        <dbReference type="ChEBI" id="CHEBI:18420"/>
    </cofactor>
</comment>
<sequence>MPTVSGRILFGRYKANDVLKHIFEHLRTVIFVTTHSNFTHPGEDTYQHGQPVYFPEELVDNWVSFSRRGLYYCYNISLRGCLNTISPPTDIILAVKCDMGPEFLRNSFNLGGVQVTIQYLCIIPLNQEQVIFARRFQMTILSLLTGNDYSGVTDAIKYFHELQVSVGVAYLLLPSVSGKIDWCGIKFSTSSVYDEADSDIRHCHSWFLDLNANDQLHLRDRCVGSSKRYGLPLTSERNPLLDASGLFTVQNFLDKCYEKGKEPSSRNAVKLPPELCRVVMAPVSTNTLCSFSFVPSIMYRIQCLLLSAKLKIQLGPRMKQFNITALKILEALTTKECQEEFSQESLETLGDSFLKYVTGQHVFCKYKYREDKLTSMREKLVFNTTLCQLACNSKLVGYIKGEKFNPKKWLIPGLGYDRCGNTEFFFLQTNNMYSLKAISIKRKRIADTVEALIGAYLSTSGEQAAFHFIRSLEMDVELHSELQYERKIITNCEGIIDVKGLETMLGYVFNDKSLLVEALTHSSYNIAGPCYERLEFLGDAVLDHILTDYFYKQYYPGCTPALLTDLRKASVNNCCYAHAAVKAGLHKHILHSSSKQMISDLDKLGRSFSGPSHGWEPGIGLPEDLADLIESIAGAIYLDSKYKKEVVWRAMRRLLEPLVTPKTVEVYPVSELKEICERRKYLKPLYSPTRDDVVGVTKVVANVKAAGTVYHGTGEGRNQKVAKILAAKALLKKLKASSLA</sequence>
<comment type="cofactor">
    <cofactor evidence="1">
        <name>Mn(2+)</name>
        <dbReference type="ChEBI" id="CHEBI:29035"/>
    </cofactor>
</comment>
<keyword evidence="9" id="KW-0464">Manganese</keyword>
<evidence type="ECO:0000313" key="14">
    <source>
        <dbReference type="Proteomes" id="UP000636709"/>
    </source>
</evidence>
<accession>A0A835B6E8</accession>
<keyword evidence="6" id="KW-0378">Hydrolase</keyword>
<evidence type="ECO:0000259" key="11">
    <source>
        <dbReference type="PROSITE" id="PS50137"/>
    </source>
</evidence>
<gene>
    <name evidence="13" type="ORF">HU200_045420</name>
</gene>
<dbReference type="Gene3D" id="1.10.1520.10">
    <property type="entry name" value="Ribonuclease III domain"/>
    <property type="match status" value="2"/>
</dbReference>
<dbReference type="PROSITE" id="PS50137">
    <property type="entry name" value="DS_RBD"/>
    <property type="match status" value="1"/>
</dbReference>
<dbReference type="Proteomes" id="UP000636709">
    <property type="component" value="Unassembled WGS sequence"/>
</dbReference>
<dbReference type="GO" id="GO:0004525">
    <property type="term" value="F:ribonuclease III activity"/>
    <property type="evidence" value="ECO:0007669"/>
    <property type="project" value="InterPro"/>
</dbReference>
<dbReference type="GO" id="GO:0005737">
    <property type="term" value="C:cytoplasm"/>
    <property type="evidence" value="ECO:0007669"/>
    <property type="project" value="TreeGrafter"/>
</dbReference>
<feature type="domain" description="RNase III" evidence="12">
    <location>
        <begin position="498"/>
        <end position="641"/>
    </location>
</feature>
<evidence type="ECO:0000256" key="8">
    <source>
        <dbReference type="ARBA" id="ARBA00022884"/>
    </source>
</evidence>